<evidence type="ECO:0000256" key="1">
    <source>
        <dbReference type="ARBA" id="ARBA00002442"/>
    </source>
</evidence>
<protein>
    <recommendedName>
        <fullName evidence="4 12">Heme exporter protein D</fullName>
    </recommendedName>
</protein>
<comment type="function">
    <text evidence="1 12">Required for the export of heme to the periplasm for the biogenesis of c-type cytochromes.</text>
</comment>
<evidence type="ECO:0000256" key="11">
    <source>
        <dbReference type="ARBA" id="ARBA00023136"/>
    </source>
</evidence>
<proteinExistence type="inferred from homology"/>
<dbReference type="InterPro" id="IPR007078">
    <property type="entry name" value="Haem_export_protD_CcmD"/>
</dbReference>
<evidence type="ECO:0000256" key="10">
    <source>
        <dbReference type="ARBA" id="ARBA00022989"/>
    </source>
</evidence>
<keyword evidence="7 12" id="KW-0997">Cell inner membrane</keyword>
<keyword evidence="14" id="KW-1185">Reference proteome</keyword>
<dbReference type="GO" id="GO:0005886">
    <property type="term" value="C:plasma membrane"/>
    <property type="evidence" value="ECO:0007669"/>
    <property type="project" value="UniProtKB-SubCell"/>
</dbReference>
<evidence type="ECO:0000256" key="8">
    <source>
        <dbReference type="ARBA" id="ARBA00022692"/>
    </source>
</evidence>
<comment type="subcellular location">
    <subcellularLocation>
        <location evidence="2 12">Cell inner membrane</location>
        <topology evidence="2 12">Single-pass membrane protein</topology>
    </subcellularLocation>
</comment>
<organism evidence="13 14">
    <name type="scientific">Corallincola holothuriorum</name>
    <dbReference type="NCBI Taxonomy" id="2282215"/>
    <lineage>
        <taxon>Bacteria</taxon>
        <taxon>Pseudomonadati</taxon>
        <taxon>Pseudomonadota</taxon>
        <taxon>Gammaproteobacteria</taxon>
        <taxon>Alteromonadales</taxon>
        <taxon>Psychromonadaceae</taxon>
        <taxon>Corallincola</taxon>
    </lineage>
</organism>
<sequence>MTPVIGDCLQTGIHDAYIIASFALSAVVLLAMVGWIVWSKKALKKEIMSRMARDVRRNQAQKLERAL</sequence>
<evidence type="ECO:0000256" key="9">
    <source>
        <dbReference type="ARBA" id="ARBA00022748"/>
    </source>
</evidence>
<dbReference type="AlphaFoldDB" id="A0A368N2Y8"/>
<dbReference type="GO" id="GO:0015886">
    <property type="term" value="P:heme transport"/>
    <property type="evidence" value="ECO:0007669"/>
    <property type="project" value="InterPro"/>
</dbReference>
<keyword evidence="11 12" id="KW-0472">Membrane</keyword>
<reference evidence="13 14" key="1">
    <citation type="submission" date="2018-07" db="EMBL/GenBank/DDBJ databases">
        <title>Corallincola holothuriorum sp. nov., a new facultative anaerobe isolated from sea cucumber Apostichopus japonicus.</title>
        <authorList>
            <person name="Xia H."/>
        </authorList>
    </citation>
    <scope>NUCLEOTIDE SEQUENCE [LARGE SCALE GENOMIC DNA]</scope>
    <source>
        <strain evidence="13 14">C4</strain>
    </source>
</reference>
<gene>
    <name evidence="13" type="primary">ccmD</name>
    <name evidence="13" type="ORF">DU002_17415</name>
</gene>
<comment type="similarity">
    <text evidence="3 12">Belongs to the CcmD/CycX/HelD family.</text>
</comment>
<keyword evidence="10 12" id="KW-1133">Transmembrane helix</keyword>
<evidence type="ECO:0000256" key="2">
    <source>
        <dbReference type="ARBA" id="ARBA00004377"/>
    </source>
</evidence>
<evidence type="ECO:0000256" key="12">
    <source>
        <dbReference type="RuleBase" id="RU363101"/>
    </source>
</evidence>
<dbReference type="Pfam" id="PF04995">
    <property type="entry name" value="CcmD"/>
    <property type="match status" value="1"/>
</dbReference>
<keyword evidence="5 12" id="KW-0813">Transport</keyword>
<keyword evidence="9 12" id="KW-0201">Cytochrome c-type biogenesis</keyword>
<evidence type="ECO:0000256" key="6">
    <source>
        <dbReference type="ARBA" id="ARBA00022475"/>
    </source>
</evidence>
<keyword evidence="6 12" id="KW-1003">Cell membrane</keyword>
<name>A0A368N2Y8_9GAMM</name>
<comment type="caution">
    <text evidence="13">The sequence shown here is derived from an EMBL/GenBank/DDBJ whole genome shotgun (WGS) entry which is preliminary data.</text>
</comment>
<dbReference type="GO" id="GO:0017004">
    <property type="term" value="P:cytochrome complex assembly"/>
    <property type="evidence" value="ECO:0007669"/>
    <property type="project" value="UniProtKB-KW"/>
</dbReference>
<dbReference type="Proteomes" id="UP000252558">
    <property type="component" value="Unassembled WGS sequence"/>
</dbReference>
<evidence type="ECO:0000313" key="13">
    <source>
        <dbReference type="EMBL" id="RCU44540.1"/>
    </source>
</evidence>
<feature type="transmembrane region" description="Helical" evidence="12">
    <location>
        <begin position="16"/>
        <end position="38"/>
    </location>
</feature>
<evidence type="ECO:0000313" key="14">
    <source>
        <dbReference type="Proteomes" id="UP000252558"/>
    </source>
</evidence>
<evidence type="ECO:0000256" key="7">
    <source>
        <dbReference type="ARBA" id="ARBA00022519"/>
    </source>
</evidence>
<evidence type="ECO:0000256" key="5">
    <source>
        <dbReference type="ARBA" id="ARBA00022448"/>
    </source>
</evidence>
<dbReference type="EMBL" id="QPID01000013">
    <property type="protein sequence ID" value="RCU44540.1"/>
    <property type="molecule type" value="Genomic_DNA"/>
</dbReference>
<keyword evidence="8 12" id="KW-0812">Transmembrane</keyword>
<dbReference type="NCBIfam" id="TIGR03141">
    <property type="entry name" value="cytochro_ccmD"/>
    <property type="match status" value="1"/>
</dbReference>
<accession>A0A368N2Y8</accession>
<evidence type="ECO:0000256" key="3">
    <source>
        <dbReference type="ARBA" id="ARBA00008741"/>
    </source>
</evidence>
<dbReference type="RefSeq" id="WP_114339730.1">
    <property type="nucleotide sequence ID" value="NZ_QPID01000013.1"/>
</dbReference>
<evidence type="ECO:0000256" key="4">
    <source>
        <dbReference type="ARBA" id="ARBA00016461"/>
    </source>
</evidence>